<keyword evidence="5" id="KW-0732">Signal</keyword>
<feature type="domain" description="Haemolysin activator HlyB C-terminal" evidence="6">
    <location>
        <begin position="212"/>
        <end position="520"/>
    </location>
</feature>
<protein>
    <submittedName>
        <fullName evidence="9">ShlB/FhaC/HecB family hemolysin secretion/activation protein</fullName>
    </submittedName>
</protein>
<keyword evidence="3" id="KW-0998">Cell outer membrane</keyword>
<accession>A0A3S8UPT5</accession>
<evidence type="ECO:0000259" key="6">
    <source>
        <dbReference type="Pfam" id="PF03865"/>
    </source>
</evidence>
<dbReference type="InterPro" id="IPR035251">
    <property type="entry name" value="ShlB_POTRA"/>
</dbReference>
<evidence type="ECO:0000313" key="9">
    <source>
        <dbReference type="EMBL" id="AZL70292.1"/>
    </source>
</evidence>
<keyword evidence="1" id="KW-1134">Transmembrane beta strand</keyword>
<proteinExistence type="predicted"/>
<feature type="signal peptide" evidence="5">
    <location>
        <begin position="1"/>
        <end position="27"/>
    </location>
</feature>
<keyword evidence="1" id="KW-0472">Membrane</keyword>
<evidence type="ECO:0000256" key="4">
    <source>
        <dbReference type="SAM" id="MobiDB-lite"/>
    </source>
</evidence>
<dbReference type="OrthoDB" id="290122at2"/>
<feature type="domain" description="Polypeptide-transport-associated ShlB-type" evidence="7">
    <location>
        <begin position="79"/>
        <end position="153"/>
    </location>
</feature>
<dbReference type="GO" id="GO:0046819">
    <property type="term" value="P:protein secretion by the type V secretion system"/>
    <property type="evidence" value="ECO:0007669"/>
    <property type="project" value="TreeGrafter"/>
</dbReference>
<dbReference type="PIRSF" id="PIRSF029745">
    <property type="entry name" value="FhaC"/>
    <property type="match status" value="1"/>
</dbReference>
<dbReference type="KEGG" id="pory:EJA05_22325"/>
<organism evidence="9 10">
    <name type="scientific">Pseudomonas entomophila</name>
    <dbReference type="NCBI Taxonomy" id="312306"/>
    <lineage>
        <taxon>Bacteria</taxon>
        <taxon>Pseudomonadati</taxon>
        <taxon>Pseudomonadota</taxon>
        <taxon>Gammaproteobacteria</taxon>
        <taxon>Pseudomonadales</taxon>
        <taxon>Pseudomonadaceae</taxon>
        <taxon>Pseudomonas</taxon>
    </lineage>
</organism>
<dbReference type="GO" id="GO:0008320">
    <property type="term" value="F:protein transmembrane transporter activity"/>
    <property type="evidence" value="ECO:0007669"/>
    <property type="project" value="TreeGrafter"/>
</dbReference>
<dbReference type="GO" id="GO:0098046">
    <property type="term" value="C:type V protein secretion system complex"/>
    <property type="evidence" value="ECO:0007669"/>
    <property type="project" value="TreeGrafter"/>
</dbReference>
<feature type="region of interest" description="Disordered" evidence="4">
    <location>
        <begin position="56"/>
        <end position="79"/>
    </location>
</feature>
<evidence type="ECO:0000256" key="2">
    <source>
        <dbReference type="ARBA" id="ARBA00022692"/>
    </source>
</evidence>
<reference evidence="9 10" key="1">
    <citation type="submission" date="2018-12" db="EMBL/GenBank/DDBJ databases">
        <authorList>
            <person name="Li S."/>
            <person name="Yang R."/>
            <person name="Chen G."/>
            <person name="Zou L."/>
            <person name="Zhang C."/>
            <person name="Chen Y."/>
            <person name="Liu Z."/>
            <person name="Li Y."/>
            <person name="Yan Y."/>
            <person name="Huang M."/>
            <person name="Chen T."/>
        </authorList>
    </citation>
    <scope>NUCLEOTIDE SEQUENCE [LARGE SCALE GENOMIC DNA]</scope>
    <source>
        <strain evidence="9 10">1257</strain>
    </source>
</reference>
<sequence length="559" mass="61740">MPTNLRRAIPLYLACLLLSLCSVPAAAAEDPASLQLRDQQQSIRELEQRQRLQRWQYRQPSSRMPRGTSPDDAGSPCWPVSGARMSGNRRLSASDLERTLRPLVLPCMDVAAVNRLFRALTERYVQAGYPLARPFLLQAPQPGLPLDILIVEGFVEAIELAGDELPLSLRGAFPGLLGQPLHLPDLEQGLDQLNRLRAYELGADLLPGEVAGATRVRIVPHQVGARWHLDSRFDNRGSPLTGRQRLNLGLGLDSPLGLNDDLRVALFSTVLQAPGASQGLSLYYSIPYGPWSFALNVSQLRYHSPLPGGRQASGGSQFQGLSGERVLWRNQQGMLSAGLRLDHKRLDNYLQRQRLAVQSPTLTTLDAGLNLLWLEHGLWSASLGVSQGLDALGADRGALRPGAPKPDFRKYRASLLYLAQAPPGHPWRWQSELNLQYSPDPLPAIEQLLLSDNNSVRGVRQRTVSGASGAVWRNTLSYPFDLLSSTAVQLRPYLGLDLGWTRFDHGSPSQRLAGGTLGLELSLPGNRIRLDYQRALYASDRPRHALEPGFWGLEWTLNL</sequence>
<dbReference type="Gene3D" id="2.40.160.50">
    <property type="entry name" value="membrane protein fhac: a member of the omp85/tpsb transporter family"/>
    <property type="match status" value="1"/>
</dbReference>
<dbReference type="AlphaFoldDB" id="A0A3S8UPT5"/>
<gene>
    <name evidence="9" type="ORF">EJA05_22325</name>
</gene>
<dbReference type="Pfam" id="PF08479">
    <property type="entry name" value="POTRA_2"/>
    <property type="match status" value="1"/>
</dbReference>
<dbReference type="Pfam" id="PF03865">
    <property type="entry name" value="ShlB"/>
    <property type="match status" value="1"/>
</dbReference>
<dbReference type="PANTHER" id="PTHR34597">
    <property type="entry name" value="SLR1661 PROTEIN"/>
    <property type="match status" value="1"/>
</dbReference>
<evidence type="ECO:0000259" key="8">
    <source>
        <dbReference type="Pfam" id="PF17287"/>
    </source>
</evidence>
<name>A0A3S8UPT5_9PSED</name>
<evidence type="ECO:0000256" key="5">
    <source>
        <dbReference type="SAM" id="SignalP"/>
    </source>
</evidence>
<evidence type="ECO:0000313" key="10">
    <source>
        <dbReference type="Proteomes" id="UP000268230"/>
    </source>
</evidence>
<dbReference type="Proteomes" id="UP000268230">
    <property type="component" value="Chromosome"/>
</dbReference>
<dbReference type="EMBL" id="CP034338">
    <property type="protein sequence ID" value="AZL70292.1"/>
    <property type="molecule type" value="Genomic_DNA"/>
</dbReference>
<feature type="domain" description="ShlB POTRA" evidence="8">
    <location>
        <begin position="155"/>
        <end position="207"/>
    </location>
</feature>
<dbReference type="PANTHER" id="PTHR34597:SF3">
    <property type="entry name" value="OUTER MEMBRANE TRANSPORTER CDIB"/>
    <property type="match status" value="1"/>
</dbReference>
<keyword evidence="2" id="KW-0812">Transmembrane</keyword>
<feature type="chain" id="PRO_5019293082" evidence="5">
    <location>
        <begin position="28"/>
        <end position="559"/>
    </location>
</feature>
<evidence type="ECO:0000256" key="3">
    <source>
        <dbReference type="ARBA" id="ARBA00023237"/>
    </source>
</evidence>
<dbReference type="InterPro" id="IPR051544">
    <property type="entry name" value="TPS_OM_transporter"/>
</dbReference>
<evidence type="ECO:0000259" key="7">
    <source>
        <dbReference type="Pfam" id="PF08479"/>
    </source>
</evidence>
<dbReference type="InterPro" id="IPR013686">
    <property type="entry name" value="Polypept-transport_assoc_ShlB"/>
</dbReference>
<dbReference type="InterPro" id="IPR027282">
    <property type="entry name" value="TPS"/>
</dbReference>
<dbReference type="InterPro" id="IPR005565">
    <property type="entry name" value="Hemolysn_activator_HlyB_C"/>
</dbReference>
<evidence type="ECO:0000256" key="1">
    <source>
        <dbReference type="ARBA" id="ARBA00022452"/>
    </source>
</evidence>
<dbReference type="Pfam" id="PF17287">
    <property type="entry name" value="POTRA_3"/>
    <property type="match status" value="1"/>
</dbReference>